<evidence type="ECO:0000256" key="2">
    <source>
        <dbReference type="SAM" id="Phobius"/>
    </source>
</evidence>
<reference evidence="3" key="1">
    <citation type="submission" date="2020-02" db="EMBL/GenBank/DDBJ databases">
        <authorList>
            <person name="Meier V. D."/>
        </authorList>
    </citation>
    <scope>NUCLEOTIDE SEQUENCE</scope>
    <source>
        <strain evidence="3">AVDCRST_MAG49</strain>
    </source>
</reference>
<feature type="transmembrane region" description="Helical" evidence="2">
    <location>
        <begin position="182"/>
        <end position="205"/>
    </location>
</feature>
<sequence length="321" mass="32399">MARMGATGGRTAARGTPSAGGVVLVASVVGLVGFLFPFLLPLVPGGGAAGERDQAAGAPLIFAAVTGLSLLAIVVDLGGRDRRRGVSASKTVALLGVLVAIDAALRLAPTFLGASPVFALILLAGATFGAAFGFQMGALTLLVSAFLTGGVGPWLPYQMLGAGWVGLTAGWLPRPASARRRLLLLAALGGVWGLLYGALLNLSFWPFTAPGAGVEAGLGWVPGLGFGETLTRYGTFYLATSLAHDLARAAGNVVLVLALGGPALRVLERYRRRFAWEPWEAGRATTDPPPAPGPGGAGVPAGPHAIPAPAGPARRAPGLPR</sequence>
<evidence type="ECO:0000256" key="1">
    <source>
        <dbReference type="SAM" id="MobiDB-lite"/>
    </source>
</evidence>
<feature type="transmembrane region" description="Helical" evidence="2">
    <location>
        <begin position="118"/>
        <end position="147"/>
    </location>
</feature>
<dbReference type="Pfam" id="PF12822">
    <property type="entry name" value="ECF_trnsprt"/>
    <property type="match status" value="1"/>
</dbReference>
<name>A0A6J4V0Q6_9BACT</name>
<feature type="transmembrane region" description="Helical" evidence="2">
    <location>
        <begin position="21"/>
        <end position="40"/>
    </location>
</feature>
<gene>
    <name evidence="3" type="ORF">AVDCRST_MAG49-2856</name>
</gene>
<feature type="transmembrane region" description="Helical" evidence="2">
    <location>
        <begin position="246"/>
        <end position="267"/>
    </location>
</feature>
<evidence type="ECO:0000313" key="3">
    <source>
        <dbReference type="EMBL" id="CAA9565248.1"/>
    </source>
</evidence>
<dbReference type="InterPro" id="IPR024529">
    <property type="entry name" value="ECF_trnsprt_substrate-spec"/>
</dbReference>
<dbReference type="Gene3D" id="1.10.1760.20">
    <property type="match status" value="1"/>
</dbReference>
<protein>
    <submittedName>
        <fullName evidence="3">Substrate-specific component CbrT of predicted cobalamin ECF transporter</fullName>
    </submittedName>
</protein>
<keyword evidence="2" id="KW-0472">Membrane</keyword>
<feature type="compositionally biased region" description="Low complexity" evidence="1">
    <location>
        <begin position="300"/>
        <end position="321"/>
    </location>
</feature>
<dbReference type="EMBL" id="CADCWG010000199">
    <property type="protein sequence ID" value="CAA9565248.1"/>
    <property type="molecule type" value="Genomic_DNA"/>
</dbReference>
<dbReference type="AlphaFoldDB" id="A0A6J4V0Q6"/>
<feature type="transmembrane region" description="Helical" evidence="2">
    <location>
        <begin position="60"/>
        <end position="79"/>
    </location>
</feature>
<proteinExistence type="predicted"/>
<dbReference type="GO" id="GO:0022857">
    <property type="term" value="F:transmembrane transporter activity"/>
    <property type="evidence" value="ECO:0007669"/>
    <property type="project" value="InterPro"/>
</dbReference>
<accession>A0A6J4V0Q6</accession>
<keyword evidence="2" id="KW-1133">Transmembrane helix</keyword>
<organism evidence="3">
    <name type="scientific">uncultured Thermomicrobiales bacterium</name>
    <dbReference type="NCBI Taxonomy" id="1645740"/>
    <lineage>
        <taxon>Bacteria</taxon>
        <taxon>Pseudomonadati</taxon>
        <taxon>Thermomicrobiota</taxon>
        <taxon>Thermomicrobia</taxon>
        <taxon>Thermomicrobiales</taxon>
        <taxon>environmental samples</taxon>
    </lineage>
</organism>
<feature type="region of interest" description="Disordered" evidence="1">
    <location>
        <begin position="281"/>
        <end position="321"/>
    </location>
</feature>
<keyword evidence="2" id="KW-0812">Transmembrane</keyword>
<feature type="transmembrane region" description="Helical" evidence="2">
    <location>
        <begin position="91"/>
        <end position="112"/>
    </location>
</feature>